<comment type="caution">
    <text evidence="1">The sequence shown here is derived from an EMBL/GenBank/DDBJ whole genome shotgun (WGS) entry which is preliminary data.</text>
</comment>
<evidence type="ECO:0000313" key="1">
    <source>
        <dbReference type="EMBL" id="KAL0159334.1"/>
    </source>
</evidence>
<evidence type="ECO:0000313" key="2">
    <source>
        <dbReference type="Proteomes" id="UP001529510"/>
    </source>
</evidence>
<dbReference type="Proteomes" id="UP001529510">
    <property type="component" value="Unassembled WGS sequence"/>
</dbReference>
<organism evidence="1 2">
    <name type="scientific">Cirrhinus mrigala</name>
    <name type="common">Mrigala</name>
    <dbReference type="NCBI Taxonomy" id="683832"/>
    <lineage>
        <taxon>Eukaryota</taxon>
        <taxon>Metazoa</taxon>
        <taxon>Chordata</taxon>
        <taxon>Craniata</taxon>
        <taxon>Vertebrata</taxon>
        <taxon>Euteleostomi</taxon>
        <taxon>Actinopterygii</taxon>
        <taxon>Neopterygii</taxon>
        <taxon>Teleostei</taxon>
        <taxon>Ostariophysi</taxon>
        <taxon>Cypriniformes</taxon>
        <taxon>Cyprinidae</taxon>
        <taxon>Labeoninae</taxon>
        <taxon>Labeonini</taxon>
        <taxon>Cirrhinus</taxon>
    </lineage>
</organism>
<gene>
    <name evidence="1" type="ORF">M9458_043059</name>
</gene>
<reference evidence="1 2" key="1">
    <citation type="submission" date="2024-05" db="EMBL/GenBank/DDBJ databases">
        <title>Genome sequencing and assembly of Indian major carp, Cirrhinus mrigala (Hamilton, 1822).</title>
        <authorList>
            <person name="Mohindra V."/>
            <person name="Chowdhury L.M."/>
            <person name="Lal K."/>
            <person name="Jena J.K."/>
        </authorList>
    </citation>
    <scope>NUCLEOTIDE SEQUENCE [LARGE SCALE GENOMIC DNA]</scope>
    <source>
        <strain evidence="1">CM1030</strain>
        <tissue evidence="1">Blood</tissue>
    </source>
</reference>
<accession>A0ABD0NB87</accession>
<feature type="non-terminal residue" evidence="1">
    <location>
        <position position="83"/>
    </location>
</feature>
<dbReference type="EMBL" id="JAMKFB020000022">
    <property type="protein sequence ID" value="KAL0159334.1"/>
    <property type="molecule type" value="Genomic_DNA"/>
</dbReference>
<proteinExistence type="predicted"/>
<keyword evidence="2" id="KW-1185">Reference proteome</keyword>
<dbReference type="AlphaFoldDB" id="A0ABD0NB87"/>
<feature type="non-terminal residue" evidence="1">
    <location>
        <position position="1"/>
    </location>
</feature>
<sequence>LLPPSSPTWTLFVVLCPEPPPELSACLPASLFAAPSPSHIHSFVLLLSPPPSLPLSLQCEVAPLSEGANCHTHGPVLLCFPSL</sequence>
<protein>
    <submittedName>
        <fullName evidence="1">Uncharacterized protein</fullName>
    </submittedName>
</protein>
<name>A0ABD0NB87_CIRMR</name>